<evidence type="ECO:0000256" key="1">
    <source>
        <dbReference type="SAM" id="SignalP"/>
    </source>
</evidence>
<dbReference type="RefSeq" id="WP_343855576.1">
    <property type="nucleotide sequence ID" value="NZ_BAAAFD010000001.1"/>
</dbReference>
<proteinExistence type="predicted"/>
<dbReference type="Gene3D" id="3.30.70.2970">
    <property type="entry name" value="Protein of unknown function (DUF541), domain 2"/>
    <property type="match status" value="1"/>
</dbReference>
<organism evidence="2 3">
    <name type="scientific">Aliiglaciecola litoralis</name>
    <dbReference type="NCBI Taxonomy" id="582857"/>
    <lineage>
        <taxon>Bacteria</taxon>
        <taxon>Pseudomonadati</taxon>
        <taxon>Pseudomonadota</taxon>
        <taxon>Gammaproteobacteria</taxon>
        <taxon>Alteromonadales</taxon>
        <taxon>Alteromonadaceae</taxon>
        <taxon>Aliiglaciecola</taxon>
    </lineage>
</organism>
<dbReference type="Proteomes" id="UP001500359">
    <property type="component" value="Unassembled WGS sequence"/>
</dbReference>
<dbReference type="Gene3D" id="3.30.110.170">
    <property type="entry name" value="Protein of unknown function (DUF541), domain 1"/>
    <property type="match status" value="1"/>
</dbReference>
<dbReference type="InterPro" id="IPR052022">
    <property type="entry name" value="26kDa_periplasmic_antigen"/>
</dbReference>
<evidence type="ECO:0008006" key="4">
    <source>
        <dbReference type="Google" id="ProtNLM"/>
    </source>
</evidence>
<evidence type="ECO:0000313" key="3">
    <source>
        <dbReference type="Proteomes" id="UP001500359"/>
    </source>
</evidence>
<sequence length="228" mass="25400">MKFFSTLLITLCLSNITLAHESRSDTITVNGQGSISKAPDILKFTITVEERGQDTKKLSESVNRKTDQIHSVLHDHGVVSKDIQSMAISLYPWFERERQSNVQKGFVFSRNLDVTLRAFSSYPAIMNDLFTLNISRIDGLRYEVEDQQAAYLAALKAAMDDAKMRAQHIAAGLNLKLGEVANVEENSAYNPTPQPSARNMAVFSDSAEYLPGLNEINARIVVTFKIAE</sequence>
<comment type="caution">
    <text evidence="2">The sequence shown here is derived from an EMBL/GenBank/DDBJ whole genome shotgun (WGS) entry which is preliminary data.</text>
</comment>
<dbReference type="Pfam" id="PF04402">
    <property type="entry name" value="SIMPL"/>
    <property type="match status" value="1"/>
</dbReference>
<dbReference type="InterPro" id="IPR007497">
    <property type="entry name" value="SIMPL/DUF541"/>
</dbReference>
<keyword evidence="3" id="KW-1185">Reference proteome</keyword>
<feature type="signal peptide" evidence="1">
    <location>
        <begin position="1"/>
        <end position="19"/>
    </location>
</feature>
<keyword evidence="1" id="KW-0732">Signal</keyword>
<gene>
    <name evidence="2" type="ORF">GCM10009114_00730</name>
</gene>
<dbReference type="EMBL" id="BAAAFD010000001">
    <property type="protein sequence ID" value="GAA0851979.1"/>
    <property type="molecule type" value="Genomic_DNA"/>
</dbReference>
<protein>
    <recommendedName>
        <fullName evidence="4">DUF541 domain-containing protein</fullName>
    </recommendedName>
</protein>
<name>A0ABN1LCW3_9ALTE</name>
<dbReference type="PANTHER" id="PTHR34387:SF2">
    <property type="entry name" value="SLR1258 PROTEIN"/>
    <property type="match status" value="1"/>
</dbReference>
<feature type="chain" id="PRO_5045632846" description="DUF541 domain-containing protein" evidence="1">
    <location>
        <begin position="20"/>
        <end position="228"/>
    </location>
</feature>
<evidence type="ECO:0000313" key="2">
    <source>
        <dbReference type="EMBL" id="GAA0851979.1"/>
    </source>
</evidence>
<reference evidence="2 3" key="1">
    <citation type="journal article" date="2019" name="Int. J. Syst. Evol. Microbiol.">
        <title>The Global Catalogue of Microorganisms (GCM) 10K type strain sequencing project: providing services to taxonomists for standard genome sequencing and annotation.</title>
        <authorList>
            <consortium name="The Broad Institute Genomics Platform"/>
            <consortium name="The Broad Institute Genome Sequencing Center for Infectious Disease"/>
            <person name="Wu L."/>
            <person name="Ma J."/>
        </authorList>
    </citation>
    <scope>NUCLEOTIDE SEQUENCE [LARGE SCALE GENOMIC DNA]</scope>
    <source>
        <strain evidence="2 3">JCM 15896</strain>
    </source>
</reference>
<dbReference type="PANTHER" id="PTHR34387">
    <property type="entry name" value="SLR1258 PROTEIN"/>
    <property type="match status" value="1"/>
</dbReference>
<accession>A0ABN1LCW3</accession>